<reference evidence="1" key="1">
    <citation type="submission" date="2020-07" db="EMBL/GenBank/DDBJ databases">
        <title>Complete genome sequence of Burkholderia cenocepacia myophage Mica.</title>
        <authorList>
            <person name="Garcia J.A."/>
            <person name="Yao G.W."/>
            <person name="Guadalupe Vizoso-Pinto M."/>
            <person name="Gonzalez C."/>
            <person name="Liu M.L."/>
            <person name="Gill J."/>
        </authorList>
    </citation>
    <scope>NUCLEOTIDE SEQUENCE</scope>
</reference>
<accession>A0A873WTT4</accession>
<protein>
    <submittedName>
        <fullName evidence="1">Putative RNA binding protein</fullName>
    </submittedName>
</protein>
<dbReference type="EMBL" id="MT701586">
    <property type="protein sequence ID" value="QPB08644.1"/>
    <property type="molecule type" value="Genomic_DNA"/>
</dbReference>
<gene>
    <name evidence="1" type="ORF">CPT_Mica_032</name>
</gene>
<name>A0A873WTT4_9CAUD</name>
<dbReference type="Proteomes" id="UP000663491">
    <property type="component" value="Segment"/>
</dbReference>
<evidence type="ECO:0000313" key="1">
    <source>
        <dbReference type="EMBL" id="QPB08644.1"/>
    </source>
</evidence>
<sequence length="57" mass="6423">MEIKFKRGAEVVASPSRGKSFRARVLRRYDTPKGQFVVVKDGTGREVNMRPGMLKLA</sequence>
<organism evidence="1 2">
    <name type="scientific">Burkholderia phage Mica</name>
    <dbReference type="NCBI Taxonomy" id="2767579"/>
    <lineage>
        <taxon>Viruses</taxon>
        <taxon>Duplodnaviria</taxon>
        <taxon>Heunggongvirae</taxon>
        <taxon>Uroviricota</taxon>
        <taxon>Caudoviricetes</taxon>
        <taxon>Micavirus</taxon>
        <taxon>Micavirus Mica</taxon>
    </lineage>
</organism>
<evidence type="ECO:0000313" key="2">
    <source>
        <dbReference type="Proteomes" id="UP000663491"/>
    </source>
</evidence>
<proteinExistence type="predicted"/>
<keyword evidence="2" id="KW-1185">Reference proteome</keyword>